<keyword evidence="2 5" id="KW-0540">Nuclease</keyword>
<name>A0A7X6DQ63_9BACT</name>
<dbReference type="InterPro" id="IPR002716">
    <property type="entry name" value="PIN_dom"/>
</dbReference>
<comment type="similarity">
    <text evidence="5">Belongs to the PINc/VapC protein family.</text>
</comment>
<feature type="domain" description="PIN" evidence="6">
    <location>
        <begin position="4"/>
        <end position="132"/>
    </location>
</feature>
<evidence type="ECO:0000259" key="6">
    <source>
        <dbReference type="Pfam" id="PF01850"/>
    </source>
</evidence>
<protein>
    <recommendedName>
        <fullName evidence="5">Ribonuclease VapC</fullName>
        <shortName evidence="5">RNase VapC</shortName>
        <ecNumber evidence="5">3.1.-.-</ecNumber>
    </recommendedName>
    <alternativeName>
        <fullName evidence="5">Toxin VapC</fullName>
    </alternativeName>
</protein>
<dbReference type="SUPFAM" id="SSF88723">
    <property type="entry name" value="PIN domain-like"/>
    <property type="match status" value="1"/>
</dbReference>
<dbReference type="InterPro" id="IPR022907">
    <property type="entry name" value="VapC_family"/>
</dbReference>
<evidence type="ECO:0000256" key="4">
    <source>
        <dbReference type="ARBA" id="ARBA00022801"/>
    </source>
</evidence>
<dbReference type="GO" id="GO:0090729">
    <property type="term" value="F:toxin activity"/>
    <property type="evidence" value="ECO:0007669"/>
    <property type="project" value="UniProtKB-KW"/>
</dbReference>
<dbReference type="Gene3D" id="3.40.50.1010">
    <property type="entry name" value="5'-nuclease"/>
    <property type="match status" value="1"/>
</dbReference>
<keyword evidence="3 5" id="KW-0479">Metal-binding</keyword>
<feature type="binding site" evidence="5">
    <location>
        <position position="106"/>
    </location>
    <ligand>
        <name>Mg(2+)</name>
        <dbReference type="ChEBI" id="CHEBI:18420"/>
    </ligand>
</feature>
<evidence type="ECO:0000256" key="5">
    <source>
        <dbReference type="HAMAP-Rule" id="MF_00265"/>
    </source>
</evidence>
<dbReference type="EMBL" id="VTOW01000002">
    <property type="protein sequence ID" value="NKE71242.1"/>
    <property type="molecule type" value="Genomic_DNA"/>
</dbReference>
<dbReference type="GO" id="GO:0004540">
    <property type="term" value="F:RNA nuclease activity"/>
    <property type="evidence" value="ECO:0007669"/>
    <property type="project" value="InterPro"/>
</dbReference>
<comment type="function">
    <text evidence="5">Toxic component of a toxin-antitoxin (TA) system. An RNase.</text>
</comment>
<keyword evidence="4 5" id="KW-0378">Hydrolase</keyword>
<comment type="cofactor">
    <cofactor evidence="5">
        <name>Mg(2+)</name>
        <dbReference type="ChEBI" id="CHEBI:18420"/>
    </cofactor>
</comment>
<feature type="binding site" evidence="5">
    <location>
        <position position="6"/>
    </location>
    <ligand>
        <name>Mg(2+)</name>
        <dbReference type="ChEBI" id="CHEBI:18420"/>
    </ligand>
</feature>
<proteinExistence type="inferred from homology"/>
<dbReference type="HAMAP" id="MF_00265">
    <property type="entry name" value="VapC_Nob1"/>
    <property type="match status" value="1"/>
</dbReference>
<dbReference type="EC" id="3.1.-.-" evidence="5"/>
<sequence>MRTLIDTSCMVAALCSWHEHHEATRIEVERSARTGGAMLLAAPSLIETYAVLTRLPAPHRISSQDAWTLLDANWGEGEVIALTATEYWRMLRDCQGEGITGGPVYDAVIAACARKGRADRILTWNEKHFSRYQGSLAIETPKRK</sequence>
<organism evidence="7 8">
    <name type="scientific">Candidatus Manganitrophus noduliformans</name>
    <dbReference type="NCBI Taxonomy" id="2606439"/>
    <lineage>
        <taxon>Bacteria</taxon>
        <taxon>Pseudomonadati</taxon>
        <taxon>Nitrospirota</taxon>
        <taxon>Nitrospiria</taxon>
        <taxon>Candidatus Troglogloeales</taxon>
        <taxon>Candidatus Manganitrophaceae</taxon>
        <taxon>Candidatus Manganitrophus</taxon>
    </lineage>
</organism>
<reference evidence="7 8" key="1">
    <citation type="journal article" date="2020" name="Nature">
        <title>Bacterial chemolithoautotrophy via manganese oxidation.</title>
        <authorList>
            <person name="Yu H."/>
            <person name="Leadbetter J.R."/>
        </authorList>
    </citation>
    <scope>NUCLEOTIDE SEQUENCE [LARGE SCALE GENOMIC DNA]</scope>
    <source>
        <strain evidence="7 8">Mn-1</strain>
    </source>
</reference>
<dbReference type="GO" id="GO:0000287">
    <property type="term" value="F:magnesium ion binding"/>
    <property type="evidence" value="ECO:0007669"/>
    <property type="project" value="UniProtKB-UniRule"/>
</dbReference>
<gene>
    <name evidence="5" type="primary">vapC</name>
    <name evidence="7" type="ORF">MNODULE_10885</name>
</gene>
<dbReference type="Proteomes" id="UP000534783">
    <property type="component" value="Unassembled WGS sequence"/>
</dbReference>
<comment type="caution">
    <text evidence="7">The sequence shown here is derived from an EMBL/GenBank/DDBJ whole genome shotgun (WGS) entry which is preliminary data.</text>
</comment>
<evidence type="ECO:0000313" key="7">
    <source>
        <dbReference type="EMBL" id="NKE71242.1"/>
    </source>
</evidence>
<keyword evidence="1 5" id="KW-1277">Toxin-antitoxin system</keyword>
<evidence type="ECO:0000256" key="1">
    <source>
        <dbReference type="ARBA" id="ARBA00022649"/>
    </source>
</evidence>
<dbReference type="Pfam" id="PF01850">
    <property type="entry name" value="PIN"/>
    <property type="match status" value="1"/>
</dbReference>
<evidence type="ECO:0000256" key="2">
    <source>
        <dbReference type="ARBA" id="ARBA00022722"/>
    </source>
</evidence>
<keyword evidence="8" id="KW-1185">Reference proteome</keyword>
<dbReference type="AlphaFoldDB" id="A0A7X6DQ63"/>
<keyword evidence="5" id="KW-0460">Magnesium</keyword>
<dbReference type="GO" id="GO:0016787">
    <property type="term" value="F:hydrolase activity"/>
    <property type="evidence" value="ECO:0007669"/>
    <property type="project" value="UniProtKB-KW"/>
</dbReference>
<dbReference type="InterPro" id="IPR029060">
    <property type="entry name" value="PIN-like_dom_sf"/>
</dbReference>
<dbReference type="RefSeq" id="WP_168059697.1">
    <property type="nucleotide sequence ID" value="NZ_VTOW01000002.1"/>
</dbReference>
<evidence type="ECO:0000313" key="8">
    <source>
        <dbReference type="Proteomes" id="UP000534783"/>
    </source>
</evidence>
<accession>A0A7X6DQ63</accession>
<evidence type="ECO:0000256" key="3">
    <source>
        <dbReference type="ARBA" id="ARBA00022723"/>
    </source>
</evidence>
<keyword evidence="5" id="KW-0800">Toxin</keyword>